<dbReference type="GO" id="GO:0006508">
    <property type="term" value="P:proteolysis"/>
    <property type="evidence" value="ECO:0007669"/>
    <property type="project" value="UniProtKB-KW"/>
</dbReference>
<organism evidence="7 8">
    <name type="scientific">Corynebacterium glaucum</name>
    <dbReference type="NCBI Taxonomy" id="187491"/>
    <lineage>
        <taxon>Bacteria</taxon>
        <taxon>Bacillati</taxon>
        <taxon>Actinomycetota</taxon>
        <taxon>Actinomycetes</taxon>
        <taxon>Mycobacteriales</taxon>
        <taxon>Corynebacteriaceae</taxon>
        <taxon>Corynebacterium</taxon>
    </lineage>
</organism>
<dbReference type="InterPro" id="IPR050925">
    <property type="entry name" value="Rhomboid_protease_S54"/>
</dbReference>
<dbReference type="SUPFAM" id="SSF144091">
    <property type="entry name" value="Rhomboid-like"/>
    <property type="match status" value="1"/>
</dbReference>
<evidence type="ECO:0000313" key="7">
    <source>
        <dbReference type="EMBL" id="AQQ14033.1"/>
    </source>
</evidence>
<dbReference type="OrthoDB" id="9807874at2"/>
<dbReference type="RefSeq" id="WP_095658946.1">
    <property type="nucleotide sequence ID" value="NZ_BAAAKB010000031.1"/>
</dbReference>
<keyword evidence="3 5" id="KW-1133">Transmembrane helix</keyword>
<dbReference type="Gene3D" id="1.20.1540.10">
    <property type="entry name" value="Rhomboid-like"/>
    <property type="match status" value="1"/>
</dbReference>
<keyword evidence="2 5" id="KW-0812">Transmembrane</keyword>
<dbReference type="PANTHER" id="PTHR43731">
    <property type="entry name" value="RHOMBOID PROTEASE"/>
    <property type="match status" value="1"/>
</dbReference>
<accession>A0A1Q2HT66</accession>
<evidence type="ECO:0000259" key="6">
    <source>
        <dbReference type="Pfam" id="PF01694"/>
    </source>
</evidence>
<dbReference type="Pfam" id="PF01694">
    <property type="entry name" value="Rhomboid"/>
    <property type="match status" value="1"/>
</dbReference>
<feature type="transmembrane region" description="Helical" evidence="5">
    <location>
        <begin position="192"/>
        <end position="210"/>
    </location>
</feature>
<feature type="domain" description="Peptidase S54 rhomboid" evidence="6">
    <location>
        <begin position="58"/>
        <end position="186"/>
    </location>
</feature>
<proteinExistence type="predicted"/>
<dbReference type="GO" id="GO:0016020">
    <property type="term" value="C:membrane"/>
    <property type="evidence" value="ECO:0007669"/>
    <property type="project" value="UniProtKB-SubCell"/>
</dbReference>
<keyword evidence="7" id="KW-0378">Hydrolase</keyword>
<feature type="transmembrane region" description="Helical" evidence="5">
    <location>
        <begin position="168"/>
        <end position="185"/>
    </location>
</feature>
<dbReference type="EC" id="3.4.21.105" evidence="7"/>
<feature type="transmembrane region" description="Helical" evidence="5">
    <location>
        <begin position="146"/>
        <end position="162"/>
    </location>
</feature>
<evidence type="ECO:0000256" key="3">
    <source>
        <dbReference type="ARBA" id="ARBA00022989"/>
    </source>
</evidence>
<dbReference type="InterPro" id="IPR035952">
    <property type="entry name" value="Rhomboid-like_sf"/>
</dbReference>
<keyword evidence="4 5" id="KW-0472">Membrane</keyword>
<evidence type="ECO:0000256" key="5">
    <source>
        <dbReference type="SAM" id="Phobius"/>
    </source>
</evidence>
<dbReference type="GO" id="GO:0004252">
    <property type="term" value="F:serine-type endopeptidase activity"/>
    <property type="evidence" value="ECO:0007669"/>
    <property type="project" value="InterPro"/>
</dbReference>
<evidence type="ECO:0000256" key="4">
    <source>
        <dbReference type="ARBA" id="ARBA00023136"/>
    </source>
</evidence>
<keyword evidence="7" id="KW-0645">Protease</keyword>
<reference evidence="7 8" key="1">
    <citation type="submission" date="2016-12" db="EMBL/GenBank/DDBJ databases">
        <authorList>
            <person name="Song W.-J."/>
            <person name="Kurnit D.M."/>
        </authorList>
    </citation>
    <scope>NUCLEOTIDE SEQUENCE [LARGE SCALE GENOMIC DNA]</scope>
    <source>
        <strain evidence="7 8">DSM 30827</strain>
    </source>
</reference>
<keyword evidence="8" id="KW-1185">Reference proteome</keyword>
<comment type="subcellular location">
    <subcellularLocation>
        <location evidence="1">Membrane</location>
        <topology evidence="1">Multi-pass membrane protein</topology>
    </subcellularLocation>
</comment>
<dbReference type="KEGG" id="cgv:CGLAU_00135"/>
<dbReference type="InterPro" id="IPR022764">
    <property type="entry name" value="Peptidase_S54_rhomboid_dom"/>
</dbReference>
<feature type="transmembrane region" description="Helical" evidence="5">
    <location>
        <begin position="121"/>
        <end position="139"/>
    </location>
</feature>
<dbReference type="EMBL" id="CP019688">
    <property type="protein sequence ID" value="AQQ14033.1"/>
    <property type="molecule type" value="Genomic_DNA"/>
</dbReference>
<dbReference type="PANTHER" id="PTHR43731:SF26">
    <property type="entry name" value="RHOMBOID-LIKE PROTEIN 10, CHLOROPLASTIC"/>
    <property type="match status" value="1"/>
</dbReference>
<evidence type="ECO:0000313" key="8">
    <source>
        <dbReference type="Proteomes" id="UP000217209"/>
    </source>
</evidence>
<gene>
    <name evidence="7" type="primary">gluP</name>
    <name evidence="7" type="ORF">CGLAU_00135</name>
</gene>
<evidence type="ECO:0000256" key="1">
    <source>
        <dbReference type="ARBA" id="ARBA00004141"/>
    </source>
</evidence>
<protein>
    <submittedName>
        <fullName evidence="7">Rhomboid protease GluP</fullName>
        <ecNumber evidence="7">3.4.21.105</ecNumber>
    </submittedName>
</protein>
<feature type="transmembrane region" description="Helical" evidence="5">
    <location>
        <begin position="58"/>
        <end position="84"/>
    </location>
</feature>
<sequence precursor="true">MLKTQFKGAPATAVIAVLCCVVFVITAVQARSITDVVWDSWLGSNMILWGPLVDGPGYLRALTAGFLHLDITHLFLNVVLLTVIGPPIERQVGTGPFAVAYAAAGLAASAAVLAFNFAVPTAGASGALYALMAIFVAVASRRSADLRAPLVLIAVNVVYTFIAPNVSFWGHAGGLVAGAVLAWPLTSANARVRWGTAWIGLVLAAVAVWLPTLPTSQMYT</sequence>
<dbReference type="Proteomes" id="UP000217209">
    <property type="component" value="Chromosome"/>
</dbReference>
<name>A0A1Q2HT66_9CORY</name>
<evidence type="ECO:0000256" key="2">
    <source>
        <dbReference type="ARBA" id="ARBA00022692"/>
    </source>
</evidence>
<feature type="transmembrane region" description="Helical" evidence="5">
    <location>
        <begin position="96"/>
        <end position="115"/>
    </location>
</feature>
<dbReference type="AlphaFoldDB" id="A0A1Q2HT66"/>